<proteinExistence type="predicted"/>
<dbReference type="EMBL" id="HBGA01124257">
    <property type="protein sequence ID" value="CAD9034700.1"/>
    <property type="molecule type" value="Transcribed_RNA"/>
</dbReference>
<accession>A0A7S1J730</accession>
<evidence type="ECO:0000313" key="1">
    <source>
        <dbReference type="EMBL" id="CAD9034700.1"/>
    </source>
</evidence>
<reference evidence="1" key="1">
    <citation type="submission" date="2021-01" db="EMBL/GenBank/DDBJ databases">
        <authorList>
            <person name="Corre E."/>
            <person name="Pelletier E."/>
            <person name="Niang G."/>
            <person name="Scheremetjew M."/>
            <person name="Finn R."/>
            <person name="Kale V."/>
            <person name="Holt S."/>
            <person name="Cochrane G."/>
            <person name="Meng A."/>
            <person name="Brown T."/>
            <person name="Cohen L."/>
        </authorList>
    </citation>
    <scope>NUCLEOTIDE SEQUENCE</scope>
    <source>
        <strain evidence="1">NIES-381</strain>
    </source>
</reference>
<name>A0A7S1J730_9EUGL</name>
<organism evidence="1">
    <name type="scientific">Eutreptiella gymnastica</name>
    <dbReference type="NCBI Taxonomy" id="73025"/>
    <lineage>
        <taxon>Eukaryota</taxon>
        <taxon>Discoba</taxon>
        <taxon>Euglenozoa</taxon>
        <taxon>Euglenida</taxon>
        <taxon>Spirocuta</taxon>
        <taxon>Euglenophyceae</taxon>
        <taxon>Eutreptiales</taxon>
        <taxon>Eutreptiaceae</taxon>
        <taxon>Eutreptiella</taxon>
    </lineage>
</organism>
<gene>
    <name evidence="1" type="ORF">EGYM00392_LOCUS45853</name>
</gene>
<sequence>MWVHPLLADIVGKQSARMQNPKADRYIRIPENIQKMKHHWISIDSWNLGEAWGSTGRIKWGNLEIQGNWGYFGGEMAKCLVLHVLGWGLPPLVGTGGVVQGPPPGRIVHMKTHKIIAASTPGYPSIVTPSYPCNIALWLDGFSIL</sequence>
<dbReference type="AlphaFoldDB" id="A0A7S1J730"/>
<protein>
    <submittedName>
        <fullName evidence="1">Uncharacterized protein</fullName>
    </submittedName>
</protein>